<dbReference type="OrthoDB" id="5872224at2759"/>
<dbReference type="EMBL" id="JPKZ01003252">
    <property type="protein sequence ID" value="KHN72474.1"/>
    <property type="molecule type" value="Genomic_DNA"/>
</dbReference>
<keyword evidence="2" id="KW-0472">Membrane</keyword>
<feature type="compositionally biased region" description="Basic and acidic residues" evidence="1">
    <location>
        <begin position="65"/>
        <end position="82"/>
    </location>
</feature>
<protein>
    <submittedName>
        <fullName evidence="3">Uncharacterized protein</fullName>
    </submittedName>
</protein>
<accession>A0A0B2UTA1</accession>
<name>A0A0B2UTA1_TOXCA</name>
<evidence type="ECO:0000256" key="1">
    <source>
        <dbReference type="SAM" id="MobiDB-lite"/>
    </source>
</evidence>
<organism evidence="3 4">
    <name type="scientific">Toxocara canis</name>
    <name type="common">Canine roundworm</name>
    <dbReference type="NCBI Taxonomy" id="6265"/>
    <lineage>
        <taxon>Eukaryota</taxon>
        <taxon>Metazoa</taxon>
        <taxon>Ecdysozoa</taxon>
        <taxon>Nematoda</taxon>
        <taxon>Chromadorea</taxon>
        <taxon>Rhabditida</taxon>
        <taxon>Spirurina</taxon>
        <taxon>Ascaridomorpha</taxon>
        <taxon>Ascaridoidea</taxon>
        <taxon>Toxocaridae</taxon>
        <taxon>Toxocara</taxon>
    </lineage>
</organism>
<feature type="transmembrane region" description="Helical" evidence="2">
    <location>
        <begin position="12"/>
        <end position="38"/>
    </location>
</feature>
<reference evidence="3 4" key="1">
    <citation type="submission" date="2014-11" db="EMBL/GenBank/DDBJ databases">
        <title>Genetic blueprint of the zoonotic pathogen Toxocara canis.</title>
        <authorList>
            <person name="Zhu X.-Q."/>
            <person name="Korhonen P.K."/>
            <person name="Cai H."/>
            <person name="Young N.D."/>
            <person name="Nejsum P."/>
            <person name="von Samson-Himmelstjerna G."/>
            <person name="Boag P.R."/>
            <person name="Tan P."/>
            <person name="Li Q."/>
            <person name="Min J."/>
            <person name="Yang Y."/>
            <person name="Wang X."/>
            <person name="Fang X."/>
            <person name="Hall R.S."/>
            <person name="Hofmann A."/>
            <person name="Sternberg P.W."/>
            <person name="Jex A.R."/>
            <person name="Gasser R.B."/>
        </authorList>
    </citation>
    <scope>NUCLEOTIDE SEQUENCE [LARGE SCALE GENOMIC DNA]</scope>
    <source>
        <strain evidence="3">PN_DK_2014</strain>
    </source>
</reference>
<evidence type="ECO:0000313" key="4">
    <source>
        <dbReference type="Proteomes" id="UP000031036"/>
    </source>
</evidence>
<feature type="compositionally biased region" description="Basic and acidic residues" evidence="1">
    <location>
        <begin position="135"/>
        <end position="146"/>
    </location>
</feature>
<sequence>MNSIKPNRFKACGIPAAAVVGGGIAIIMCGWLTLFVYYNTCGRPYQAAEDSPHVKKVYLKDELAQTEAEKTASETAEDDRRSSGRNQLVPLEEEVFSDVQPQLPPMTSIKHQGYCKETHNIDRPTVSEPTALPQKAKESGSSKSDDLTPEDAILDSAFVEDTQRYPSRRQVDRPMSARPRKPTRAIEGRTINKMEALRAEREWNPYLAGDEVYRICGIGATTSYPRPIPLSTSGVLEVSSLADTLESTPMRYL</sequence>
<keyword evidence="4" id="KW-1185">Reference proteome</keyword>
<keyword evidence="2" id="KW-0812">Transmembrane</keyword>
<keyword evidence="2" id="KW-1133">Transmembrane helix</keyword>
<gene>
    <name evidence="3" type="ORF">Tcan_12845</name>
</gene>
<dbReference type="AlphaFoldDB" id="A0A0B2UTA1"/>
<feature type="region of interest" description="Disordered" evidence="1">
    <location>
        <begin position="120"/>
        <end position="181"/>
    </location>
</feature>
<comment type="caution">
    <text evidence="3">The sequence shown here is derived from an EMBL/GenBank/DDBJ whole genome shotgun (WGS) entry which is preliminary data.</text>
</comment>
<feature type="region of interest" description="Disordered" evidence="1">
    <location>
        <begin position="65"/>
        <end position="86"/>
    </location>
</feature>
<proteinExistence type="predicted"/>
<dbReference type="Proteomes" id="UP000031036">
    <property type="component" value="Unassembled WGS sequence"/>
</dbReference>
<evidence type="ECO:0000313" key="3">
    <source>
        <dbReference type="EMBL" id="KHN72474.1"/>
    </source>
</evidence>
<evidence type="ECO:0000256" key="2">
    <source>
        <dbReference type="SAM" id="Phobius"/>
    </source>
</evidence>